<organism evidence="2 3">
    <name type="scientific">Vibrio navarrensis</name>
    <dbReference type="NCBI Taxonomy" id="29495"/>
    <lineage>
        <taxon>Bacteria</taxon>
        <taxon>Pseudomonadati</taxon>
        <taxon>Pseudomonadota</taxon>
        <taxon>Gammaproteobacteria</taxon>
        <taxon>Vibrionales</taxon>
        <taxon>Vibrionaceae</taxon>
        <taxon>Vibrio</taxon>
    </lineage>
</organism>
<evidence type="ECO:0000256" key="1">
    <source>
        <dbReference type="SAM" id="SignalP"/>
    </source>
</evidence>
<proteinExistence type="predicted"/>
<evidence type="ECO:0000313" key="3">
    <source>
        <dbReference type="Proteomes" id="UP000029994"/>
    </source>
</evidence>
<reference evidence="2 3" key="1">
    <citation type="submission" date="2014-04" db="EMBL/GenBank/DDBJ databases">
        <title>Genome sequencing of Vibrio navarrensis strains.</title>
        <authorList>
            <person name="Gladney L.M."/>
            <person name="Katz L.S."/>
            <person name="Marino-Ramirez L."/>
            <person name="Jordan I.K."/>
        </authorList>
    </citation>
    <scope>NUCLEOTIDE SEQUENCE [LARGE SCALE GENOMIC DNA]</scope>
    <source>
        <strain evidence="2 3">ATCC 51183</strain>
    </source>
</reference>
<keyword evidence="3" id="KW-1185">Reference proteome</keyword>
<feature type="chain" id="PRO_5001958280" evidence="1">
    <location>
        <begin position="21"/>
        <end position="137"/>
    </location>
</feature>
<protein>
    <submittedName>
        <fullName evidence="2">Uncharacterized protein</fullName>
    </submittedName>
</protein>
<sequence>MMLRKYVALLCLLCASSVQAADDCQVTIEQFHDVEQGYRIKGTTDGNRSFVAPNPPLRCAEITITSTSRKEKVAIWLREHIEATLIDGREVTATQLNFKQDDVKAGYITFRPQQAVWAYVCFSEDATPIASIECELD</sequence>
<dbReference type="EMBL" id="JMCG01000001">
    <property type="protein sequence ID" value="KGK11415.1"/>
    <property type="molecule type" value="Genomic_DNA"/>
</dbReference>
<dbReference type="AlphaFoldDB" id="A0A099LTL3"/>
<accession>A0A099LTL3</accession>
<name>A0A099LTL3_9VIBR</name>
<gene>
    <name evidence="2" type="ORF">EA26_08880</name>
</gene>
<dbReference type="eggNOG" id="ENOG5031N0I">
    <property type="taxonomic scope" value="Bacteria"/>
</dbReference>
<dbReference type="Proteomes" id="UP000029994">
    <property type="component" value="Unassembled WGS sequence"/>
</dbReference>
<feature type="signal peptide" evidence="1">
    <location>
        <begin position="1"/>
        <end position="20"/>
    </location>
</feature>
<evidence type="ECO:0000313" key="2">
    <source>
        <dbReference type="EMBL" id="KGK11415.1"/>
    </source>
</evidence>
<keyword evidence="1" id="KW-0732">Signal</keyword>
<comment type="caution">
    <text evidence="2">The sequence shown here is derived from an EMBL/GenBank/DDBJ whole genome shotgun (WGS) entry which is preliminary data.</text>
</comment>